<reference evidence="4" key="1">
    <citation type="journal article" date="2018" name="Nat. Microbiol.">
        <title>Leveraging single-cell genomics to expand the fungal tree of life.</title>
        <authorList>
            <person name="Ahrendt S.R."/>
            <person name="Quandt C.A."/>
            <person name="Ciobanu D."/>
            <person name="Clum A."/>
            <person name="Salamov A."/>
            <person name="Andreopoulos B."/>
            <person name="Cheng J.F."/>
            <person name="Woyke T."/>
            <person name="Pelin A."/>
            <person name="Henrissat B."/>
            <person name="Reynolds N.K."/>
            <person name="Benny G.L."/>
            <person name="Smith M.E."/>
            <person name="James T.Y."/>
            <person name="Grigoriev I.V."/>
        </authorList>
    </citation>
    <scope>NUCLEOTIDE SEQUENCE [LARGE SCALE GENOMIC DNA]</scope>
    <source>
        <strain evidence="4">Benny S71-1</strain>
    </source>
</reference>
<evidence type="ECO:0000256" key="2">
    <source>
        <dbReference type="SAM" id="Phobius"/>
    </source>
</evidence>
<keyword evidence="2" id="KW-0812">Transmembrane</keyword>
<keyword evidence="2" id="KW-1133">Transmembrane helix</keyword>
<proteinExistence type="predicted"/>
<name>A0A4P9YRE3_9FUNG</name>
<gene>
    <name evidence="3" type="ORF">SYNPS1DRAFT_31951</name>
</gene>
<accession>A0A4P9YRE3</accession>
<evidence type="ECO:0000256" key="1">
    <source>
        <dbReference type="SAM" id="MobiDB-lite"/>
    </source>
</evidence>
<evidence type="ECO:0000313" key="4">
    <source>
        <dbReference type="Proteomes" id="UP000278143"/>
    </source>
</evidence>
<protein>
    <submittedName>
        <fullName evidence="3">Uncharacterized protein</fullName>
    </submittedName>
</protein>
<feature type="region of interest" description="Disordered" evidence="1">
    <location>
        <begin position="69"/>
        <end position="102"/>
    </location>
</feature>
<keyword evidence="4" id="KW-1185">Reference proteome</keyword>
<feature type="transmembrane region" description="Helical" evidence="2">
    <location>
        <begin position="35"/>
        <end position="59"/>
    </location>
</feature>
<organism evidence="3 4">
    <name type="scientific">Syncephalis pseudoplumigaleata</name>
    <dbReference type="NCBI Taxonomy" id="1712513"/>
    <lineage>
        <taxon>Eukaryota</taxon>
        <taxon>Fungi</taxon>
        <taxon>Fungi incertae sedis</taxon>
        <taxon>Zoopagomycota</taxon>
        <taxon>Zoopagomycotina</taxon>
        <taxon>Zoopagomycetes</taxon>
        <taxon>Zoopagales</taxon>
        <taxon>Piptocephalidaceae</taxon>
        <taxon>Syncephalis</taxon>
    </lineage>
</organism>
<dbReference type="EMBL" id="KZ992091">
    <property type="protein sequence ID" value="RKP22453.1"/>
    <property type="molecule type" value="Genomic_DNA"/>
</dbReference>
<sequence length="102" mass="11114">MTQPTTDIFNTLTDIAMHPADALPGSKDKRMRARLVTYAKAIGILSALAGAGILIYHWYRTSMPAHRTGNLRTSSRGNGHHAQGAASTRTTMGRPIRGRQEL</sequence>
<dbReference type="Proteomes" id="UP000278143">
    <property type="component" value="Unassembled WGS sequence"/>
</dbReference>
<dbReference type="AlphaFoldDB" id="A0A4P9YRE3"/>
<evidence type="ECO:0000313" key="3">
    <source>
        <dbReference type="EMBL" id="RKP22453.1"/>
    </source>
</evidence>
<keyword evidence="2" id="KW-0472">Membrane</keyword>